<reference evidence="11 12" key="1">
    <citation type="submission" date="2008-07" db="EMBL/GenBank/DDBJ databases">
        <authorList>
            <person name="El-Sayed N."/>
            <person name="Caler E."/>
            <person name="Inman J."/>
            <person name="Amedeo P."/>
            <person name="Hass B."/>
            <person name="Wortman J."/>
        </authorList>
    </citation>
    <scope>NUCLEOTIDE SEQUENCE [LARGE SCALE GENOMIC DNA]</scope>
    <source>
        <strain evidence="12">ATCC 50983 / TXsc</strain>
    </source>
</reference>
<name>C5KPV7_PERM5</name>
<dbReference type="InParanoid" id="C5KPV7"/>
<evidence type="ECO:0000256" key="9">
    <source>
        <dbReference type="SAM" id="Phobius"/>
    </source>
</evidence>
<feature type="transmembrane region" description="Helical" evidence="9">
    <location>
        <begin position="161"/>
        <end position="179"/>
    </location>
</feature>
<feature type="transmembrane region" description="Helical" evidence="9">
    <location>
        <begin position="267"/>
        <end position="285"/>
    </location>
</feature>
<keyword evidence="12" id="KW-1185">Reference proteome</keyword>
<proteinExistence type="inferred from homology"/>
<protein>
    <recommendedName>
        <fullName evidence="10">ABC transporter domain-containing protein</fullName>
    </recommendedName>
</protein>
<dbReference type="Gene3D" id="3.40.50.300">
    <property type="entry name" value="P-loop containing nucleotide triphosphate hydrolases"/>
    <property type="match status" value="2"/>
</dbReference>
<accession>C5KPV7</accession>
<dbReference type="SUPFAM" id="SSF52540">
    <property type="entry name" value="P-loop containing nucleoside triphosphate hydrolases"/>
    <property type="match status" value="2"/>
</dbReference>
<feature type="transmembrane region" description="Helical" evidence="9">
    <location>
        <begin position="1051"/>
        <end position="1072"/>
    </location>
</feature>
<dbReference type="PROSITE" id="PS00211">
    <property type="entry name" value="ABC_TRANSPORTER_1"/>
    <property type="match status" value="1"/>
</dbReference>
<dbReference type="FunFam" id="3.40.50.300:FF:000335">
    <property type="entry name" value="ATP binding cassette subfamily A member 5"/>
    <property type="match status" value="1"/>
</dbReference>
<keyword evidence="4 9" id="KW-0812">Transmembrane</keyword>
<dbReference type="InterPro" id="IPR026082">
    <property type="entry name" value="ABCA"/>
</dbReference>
<dbReference type="Proteomes" id="UP000007800">
    <property type="component" value="Unassembled WGS sequence"/>
</dbReference>
<dbReference type="Pfam" id="PF12698">
    <property type="entry name" value="ABC2_membrane_3"/>
    <property type="match status" value="2"/>
</dbReference>
<evidence type="ECO:0000259" key="10">
    <source>
        <dbReference type="PROSITE" id="PS50893"/>
    </source>
</evidence>
<keyword evidence="3" id="KW-0813">Transport</keyword>
<dbReference type="PROSITE" id="PS50893">
    <property type="entry name" value="ABC_TRANSPORTER_2"/>
    <property type="match status" value="2"/>
</dbReference>
<dbReference type="GO" id="GO:0016020">
    <property type="term" value="C:membrane"/>
    <property type="evidence" value="ECO:0007669"/>
    <property type="project" value="UniProtKB-SubCell"/>
</dbReference>
<dbReference type="OMA" id="PFATWSE"/>
<dbReference type="SMART" id="SM00382">
    <property type="entry name" value="AAA"/>
    <property type="match status" value="2"/>
</dbReference>
<dbReference type="OrthoDB" id="10255969at2759"/>
<dbReference type="Pfam" id="PF00005">
    <property type="entry name" value="ABC_tran"/>
    <property type="match status" value="2"/>
</dbReference>
<evidence type="ECO:0000256" key="1">
    <source>
        <dbReference type="ARBA" id="ARBA00004141"/>
    </source>
</evidence>
<evidence type="ECO:0000256" key="8">
    <source>
        <dbReference type="ARBA" id="ARBA00023136"/>
    </source>
</evidence>
<evidence type="ECO:0000256" key="5">
    <source>
        <dbReference type="ARBA" id="ARBA00022741"/>
    </source>
</evidence>
<dbReference type="CDD" id="cd03263">
    <property type="entry name" value="ABC_subfamily_A"/>
    <property type="match status" value="2"/>
</dbReference>
<evidence type="ECO:0000313" key="11">
    <source>
        <dbReference type="EMBL" id="EER13504.1"/>
    </source>
</evidence>
<keyword evidence="5" id="KW-0547">Nucleotide-binding</keyword>
<dbReference type="RefSeq" id="XP_002781709.1">
    <property type="nucleotide sequence ID" value="XM_002781663.1"/>
</dbReference>
<dbReference type="FunFam" id="3.40.50.300:FF:002275">
    <property type="entry name" value="ATP-binding cassette, subfamily A (ABC1), member 16"/>
    <property type="match status" value="1"/>
</dbReference>
<feature type="transmembrane region" description="Helical" evidence="9">
    <location>
        <begin position="238"/>
        <end position="261"/>
    </location>
</feature>
<dbReference type="EMBL" id="GG675180">
    <property type="protein sequence ID" value="EER13504.1"/>
    <property type="molecule type" value="Genomic_DNA"/>
</dbReference>
<comment type="similarity">
    <text evidence="2">Belongs to the ABC transporter superfamily. ABCA family.</text>
</comment>
<evidence type="ECO:0000313" key="12">
    <source>
        <dbReference type="Proteomes" id="UP000007800"/>
    </source>
</evidence>
<dbReference type="InterPro" id="IPR013525">
    <property type="entry name" value="ABC2_TM"/>
</dbReference>
<feature type="transmembrane region" description="Helical" evidence="9">
    <location>
        <begin position="963"/>
        <end position="987"/>
    </location>
</feature>
<feature type="transmembrane region" description="Helical" evidence="9">
    <location>
        <begin position="778"/>
        <end position="798"/>
    </location>
</feature>
<dbReference type="PANTHER" id="PTHR19229">
    <property type="entry name" value="ATP-BINDING CASSETTE TRANSPORTER SUBFAMILY A ABCA"/>
    <property type="match status" value="1"/>
</dbReference>
<feature type="domain" description="ABC transporter" evidence="10">
    <location>
        <begin position="408"/>
        <end position="651"/>
    </location>
</feature>
<keyword evidence="6" id="KW-0067">ATP-binding</keyword>
<dbReference type="GO" id="GO:0005319">
    <property type="term" value="F:lipid transporter activity"/>
    <property type="evidence" value="ECO:0007669"/>
    <property type="project" value="TreeGrafter"/>
</dbReference>
<dbReference type="InterPro" id="IPR003593">
    <property type="entry name" value="AAA+_ATPase"/>
</dbReference>
<evidence type="ECO:0000256" key="3">
    <source>
        <dbReference type="ARBA" id="ARBA00022448"/>
    </source>
</evidence>
<keyword evidence="7 9" id="KW-1133">Transmembrane helix</keyword>
<dbReference type="GO" id="GO:0016887">
    <property type="term" value="F:ATP hydrolysis activity"/>
    <property type="evidence" value="ECO:0007669"/>
    <property type="project" value="InterPro"/>
</dbReference>
<evidence type="ECO:0000256" key="7">
    <source>
        <dbReference type="ARBA" id="ARBA00022989"/>
    </source>
</evidence>
<feature type="transmembrane region" description="Helical" evidence="9">
    <location>
        <begin position="1084"/>
        <end position="1117"/>
    </location>
</feature>
<evidence type="ECO:0000256" key="4">
    <source>
        <dbReference type="ARBA" id="ARBA00022692"/>
    </source>
</evidence>
<feature type="transmembrane region" description="Helical" evidence="9">
    <location>
        <begin position="209"/>
        <end position="231"/>
    </location>
</feature>
<feature type="transmembrane region" description="Helical" evidence="9">
    <location>
        <begin position="292"/>
        <end position="310"/>
    </location>
</feature>
<evidence type="ECO:0000256" key="2">
    <source>
        <dbReference type="ARBA" id="ARBA00008869"/>
    </source>
</evidence>
<feature type="transmembrane region" description="Helical" evidence="9">
    <location>
        <begin position="330"/>
        <end position="352"/>
    </location>
</feature>
<dbReference type="InterPro" id="IPR017871">
    <property type="entry name" value="ABC_transporter-like_CS"/>
</dbReference>
<keyword evidence="8 9" id="KW-0472">Membrane</keyword>
<gene>
    <name evidence="11" type="ORF">Pmar_PMAR000091</name>
</gene>
<dbReference type="InterPro" id="IPR027417">
    <property type="entry name" value="P-loop_NTPase"/>
</dbReference>
<feature type="transmembrane region" description="Helical" evidence="9">
    <location>
        <begin position="1008"/>
        <end position="1031"/>
    </location>
</feature>
<evidence type="ECO:0000256" key="6">
    <source>
        <dbReference type="ARBA" id="ARBA00022840"/>
    </source>
</evidence>
<sequence length="1648" mass="183173">MAIGPAGTKQASDFAGYLRDRIRAVDNPRICDGAPLLTITTAISDPSAYVKSPSYGLDSHPEICYYMNVGRENEVTIMSNASSLAHGDLADYTSYWYAENGDYQHGDPVTNGLEYYNSLQFPPLMGTWMDYRRGSDVPVSALYPMPYPTYNERASGSTMKLLAGFVGALLFTFSAFSVTRKLISERRGRLREGMRIMGLYDFPYNFSWYVWYFVFYLVIAIIVALLSLAILSPFGALWLFLLTFLYFFASMAFVFALSTLFEYPNSGATLSAVIYYILSYALIAVHRETSKWAVSLLPQCAYILVMRNLGQQVFLGLPNTSPTLKFEEFNLIQGLIMLLVDSVLYTLVYLYLDQVVPHEYRSTRSVHFLFTRSFWREMRGQNISDTHEKASEVSGAYQKELKKEQATVEINDLKVPAMCSSLCSSSRAPLQVWFKSVHAVDGLDLTMYRDELFVLLGHNGAGKSTTINALSGMIVPSSGDVSIYGHKVPIEMPLIRRSMGVCPQHDVLWDDLTVEEHFNLFANLRGLSRDEKALKFATEMELGHKFGARVKTLSGGMKRKLSVGLAFVGDSKLVILDEPSSGMDPSARRRMWDFLRSKREGRILCITTHYMDEADVLADRVGIMENGKLTAYGTTSFLKQQFGAGYTLSIAKKDSTTPDDPLIDAVRENTDDPSSVRVRSSAGQELALQVPYSCASSFPKIFEALDNCKSTNQITSYGISISSMEDVFLNVARRSPSRSESATKFPDKTDYDIKLKPSFHQQVRGLLTRRIVYAYRNWVGSLAALLIPMVILLVLLGFQRAASTIGDAAPLTLAAASNPYGAGPSGHIVATWNTSDPFKVDVVTNGQPLPSIDASLPLTDAESSACSLLKPYRAISYDPNALLNSTLNNTLCAGILRFSASLLDKDTAWFEATTVGVTSRFVFADMTALHMTPLSLAGNESLTVVNHPFPHTIGESSGSNQNFAISFSVGGFYAIALTVVAASLLSYMMMEKTLKIKEQLYVSGCGVLPYWTASWVFDFIFTFFSVCLTFIPLQVYKIETYLEADNQAAVWALLVGFCFATPPFNYLISVFARTSTIATYMRVAASILGGLVGSFAVSVLFFAAVSPLAGLIIMWILRIFPTYSVAQGLISIFFTGILGSNVYGSDLKPFDSQILRTCHDVTIFDINGSPFEVCMFVAGDDVIMLFVYGAVYFGLLLLIDYMKSDDKWNPDRDLSVPSEKLGVEDERVIAEKDRVSKLDPTTQMIYFKDLKKVFYPGKKNEVWAVRGINYALADGGVFGLLGVNGAGKTTTFRMLCGLIRPSSGHISLIGQPLRGNVHEIRKSIGYCPQENPLLQGLTARDHLYMYARIRGVPSDKIPHHVEDLVKILRLEHYIDKEAVKLSGGNQRKLCAGIALVGHPSIVFLDEPTTGVDPEARRRIWDMIHKIAHDRHKTSAVILTTHSMEEADALCETMVIQANGQFRCLGTSQQIKSDYGRNYRLWIHFREASDDEKEQNLQQLLAYDDITMATIRDGYVILSDTDLESRLSKLGIEGCRLVDSVLTAGTLDGTLNRTFNRGALASAVVRALQHMKALRWLMINVSSECQTLEEVGEFALPRDLDLGFIFSKLSPAHVQAELEMHDFQLSQTTLEQIFNRIAHDEAHPIQREL</sequence>
<feature type="transmembrane region" description="Helical" evidence="9">
    <location>
        <begin position="1182"/>
        <end position="1202"/>
    </location>
</feature>
<feature type="transmembrane region" description="Helical" evidence="9">
    <location>
        <begin position="1123"/>
        <end position="1143"/>
    </location>
</feature>
<dbReference type="GO" id="GO:0005524">
    <property type="term" value="F:ATP binding"/>
    <property type="evidence" value="ECO:0007669"/>
    <property type="project" value="UniProtKB-KW"/>
</dbReference>
<dbReference type="GeneID" id="9042245"/>
<feature type="domain" description="ABC transporter" evidence="10">
    <location>
        <begin position="1245"/>
        <end position="1483"/>
    </location>
</feature>
<dbReference type="InterPro" id="IPR003439">
    <property type="entry name" value="ABC_transporter-like_ATP-bd"/>
</dbReference>
<dbReference type="PANTHER" id="PTHR19229:SF250">
    <property type="entry name" value="ABC TRANSPORTER DOMAIN-CONTAINING PROTEIN-RELATED"/>
    <property type="match status" value="1"/>
</dbReference>
<comment type="subcellular location">
    <subcellularLocation>
        <location evidence="1">Membrane</location>
        <topology evidence="1">Multi-pass membrane protein</topology>
    </subcellularLocation>
</comment>
<dbReference type="GO" id="GO:0140359">
    <property type="term" value="F:ABC-type transporter activity"/>
    <property type="evidence" value="ECO:0007669"/>
    <property type="project" value="InterPro"/>
</dbReference>
<organism evidence="12">
    <name type="scientific">Perkinsus marinus (strain ATCC 50983 / TXsc)</name>
    <dbReference type="NCBI Taxonomy" id="423536"/>
    <lineage>
        <taxon>Eukaryota</taxon>
        <taxon>Sar</taxon>
        <taxon>Alveolata</taxon>
        <taxon>Perkinsozoa</taxon>
        <taxon>Perkinsea</taxon>
        <taxon>Perkinsida</taxon>
        <taxon>Perkinsidae</taxon>
        <taxon>Perkinsus</taxon>
    </lineage>
</organism>